<keyword evidence="3" id="KW-1185">Reference proteome</keyword>
<dbReference type="EMBL" id="CAKOGL010000015">
    <property type="protein sequence ID" value="CAH2095487.1"/>
    <property type="molecule type" value="Genomic_DNA"/>
</dbReference>
<gene>
    <name evidence="2" type="ORF">EEDITHA_LOCUS10930</name>
</gene>
<organism evidence="2 3">
    <name type="scientific">Euphydryas editha</name>
    <name type="common">Edith's checkerspot</name>
    <dbReference type="NCBI Taxonomy" id="104508"/>
    <lineage>
        <taxon>Eukaryota</taxon>
        <taxon>Metazoa</taxon>
        <taxon>Ecdysozoa</taxon>
        <taxon>Arthropoda</taxon>
        <taxon>Hexapoda</taxon>
        <taxon>Insecta</taxon>
        <taxon>Pterygota</taxon>
        <taxon>Neoptera</taxon>
        <taxon>Endopterygota</taxon>
        <taxon>Lepidoptera</taxon>
        <taxon>Glossata</taxon>
        <taxon>Ditrysia</taxon>
        <taxon>Papilionoidea</taxon>
        <taxon>Nymphalidae</taxon>
        <taxon>Nymphalinae</taxon>
        <taxon>Euphydryas</taxon>
    </lineage>
</organism>
<dbReference type="PANTHER" id="PTHR22954:SF3">
    <property type="entry name" value="PROTEIN CBG08539"/>
    <property type="match status" value="1"/>
</dbReference>
<evidence type="ECO:0000256" key="1">
    <source>
        <dbReference type="SAM" id="Coils"/>
    </source>
</evidence>
<comment type="caution">
    <text evidence="2">The sequence shown here is derived from an EMBL/GenBank/DDBJ whole genome shotgun (WGS) entry which is preliminary data.</text>
</comment>
<accession>A0AAU9U9E4</accession>
<evidence type="ECO:0000313" key="3">
    <source>
        <dbReference type="Proteomes" id="UP001153954"/>
    </source>
</evidence>
<dbReference type="AlphaFoldDB" id="A0AAU9U9E4"/>
<dbReference type="Pfam" id="PF03564">
    <property type="entry name" value="DUF1759"/>
    <property type="match status" value="1"/>
</dbReference>
<reference evidence="2" key="1">
    <citation type="submission" date="2022-03" db="EMBL/GenBank/DDBJ databases">
        <authorList>
            <person name="Tunstrom K."/>
        </authorList>
    </citation>
    <scope>NUCLEOTIDE SEQUENCE</scope>
</reference>
<name>A0AAU9U9E4_EUPED</name>
<dbReference type="InterPro" id="IPR005312">
    <property type="entry name" value="DUF1759"/>
</dbReference>
<sequence>MDLKVLRTKRSSVKGRVTKFSNYLDLVKDISSLTPIQEPDLRIKLTKMEALSNEFDDIEQQIEVLSSDNLELELEERYTIEQLLDTLIATATHVLSQYNSNNCNQSVSGGHSQCQNNPISFKLPQIQITKFSGNYSRWMEFKDMFSSLIHSNNQILPIHKFQYLNSYLEGDALGVISNLEISAVNYSKAWSLLCERFDNK</sequence>
<keyword evidence="1" id="KW-0175">Coiled coil</keyword>
<dbReference type="PANTHER" id="PTHR22954">
    <property type="entry name" value="RETROVIRAL PROTEASE-RELATED"/>
    <property type="match status" value="1"/>
</dbReference>
<feature type="coiled-coil region" evidence="1">
    <location>
        <begin position="41"/>
        <end position="75"/>
    </location>
</feature>
<protein>
    <submittedName>
        <fullName evidence="2">Uncharacterized protein</fullName>
    </submittedName>
</protein>
<evidence type="ECO:0000313" key="2">
    <source>
        <dbReference type="EMBL" id="CAH2095487.1"/>
    </source>
</evidence>
<proteinExistence type="predicted"/>
<dbReference type="Proteomes" id="UP001153954">
    <property type="component" value="Unassembled WGS sequence"/>
</dbReference>